<dbReference type="Gene3D" id="4.10.1040.10">
    <property type="entry name" value="DM DNA-binding domain"/>
    <property type="match status" value="1"/>
</dbReference>
<evidence type="ECO:0000256" key="1">
    <source>
        <dbReference type="ARBA" id="ARBA00006834"/>
    </source>
</evidence>
<dbReference type="PROSITE" id="PS50809">
    <property type="entry name" value="DM_2"/>
    <property type="match status" value="1"/>
</dbReference>
<dbReference type="InterPro" id="IPR005173">
    <property type="entry name" value="DMA"/>
</dbReference>
<evidence type="ECO:0000256" key="5">
    <source>
        <dbReference type="ARBA" id="ARBA00023242"/>
    </source>
</evidence>
<feature type="domain" description="DM" evidence="8">
    <location>
        <begin position="40"/>
        <end position="87"/>
    </location>
</feature>
<feature type="compositionally biased region" description="Basic and acidic residues" evidence="7">
    <location>
        <begin position="406"/>
        <end position="420"/>
    </location>
</feature>
<dbReference type="SMART" id="SM00301">
    <property type="entry name" value="DM"/>
    <property type="match status" value="1"/>
</dbReference>
<keyword evidence="5 6" id="KW-0539">Nucleus</keyword>
<dbReference type="SUPFAM" id="SSF82927">
    <property type="entry name" value="Cysteine-rich DNA binding domain, (DM domain)"/>
    <property type="match status" value="1"/>
</dbReference>
<evidence type="ECO:0000256" key="2">
    <source>
        <dbReference type="ARBA" id="ARBA00022723"/>
    </source>
</evidence>
<comment type="subcellular location">
    <subcellularLocation>
        <location evidence="6">Nucleus</location>
    </subcellularLocation>
</comment>
<evidence type="ECO:0000256" key="7">
    <source>
        <dbReference type="SAM" id="MobiDB-lite"/>
    </source>
</evidence>
<comment type="similarity">
    <text evidence="1">Belongs to the DMRT family.</text>
</comment>
<evidence type="ECO:0000313" key="9">
    <source>
        <dbReference type="EMBL" id="KAL3868148.1"/>
    </source>
</evidence>
<keyword evidence="4 6" id="KW-0238">DNA-binding</keyword>
<gene>
    <name evidence="9" type="ORF">ACJMK2_040982</name>
</gene>
<dbReference type="InterPro" id="IPR001275">
    <property type="entry name" value="DM_DNA-bd"/>
</dbReference>
<dbReference type="GO" id="GO:0005634">
    <property type="term" value="C:nucleus"/>
    <property type="evidence" value="ECO:0007669"/>
    <property type="project" value="UniProtKB-SubCell"/>
</dbReference>
<proteinExistence type="inferred from homology"/>
<evidence type="ECO:0000313" key="10">
    <source>
        <dbReference type="Proteomes" id="UP001634394"/>
    </source>
</evidence>
<dbReference type="PROSITE" id="PS40000">
    <property type="entry name" value="DM_1"/>
    <property type="match status" value="1"/>
</dbReference>
<evidence type="ECO:0000256" key="3">
    <source>
        <dbReference type="ARBA" id="ARBA00022833"/>
    </source>
</evidence>
<evidence type="ECO:0000256" key="4">
    <source>
        <dbReference type="ARBA" id="ARBA00023125"/>
    </source>
</evidence>
<feature type="DNA-binding region" description="DM" evidence="6">
    <location>
        <begin position="40"/>
        <end position="87"/>
    </location>
</feature>
<dbReference type="PANTHER" id="PTHR12322">
    <property type="entry name" value="DOUBLESEX AND MAB-3 RELATED TRANSCRIPTION FACTOR DMRT"/>
    <property type="match status" value="1"/>
</dbReference>
<evidence type="ECO:0000256" key="6">
    <source>
        <dbReference type="PROSITE-ProRule" id="PRU00070"/>
    </source>
</evidence>
<dbReference type="PANTHER" id="PTHR12322:SF53">
    <property type="entry name" value="DOUBLESEX-MAB RELATED 11E"/>
    <property type="match status" value="1"/>
</dbReference>
<accession>A0ABD3W5J0</accession>
<reference evidence="9 10" key="1">
    <citation type="submission" date="2024-11" db="EMBL/GenBank/DDBJ databases">
        <title>Chromosome-level genome assembly of the freshwater bivalve Anodonta woodiana.</title>
        <authorList>
            <person name="Chen X."/>
        </authorList>
    </citation>
    <scope>NUCLEOTIDE SEQUENCE [LARGE SCALE GENOMIC DNA]</scope>
    <source>
        <strain evidence="9">MN2024</strain>
        <tissue evidence="9">Gills</tissue>
    </source>
</reference>
<dbReference type="InterPro" id="IPR026607">
    <property type="entry name" value="DMRT"/>
</dbReference>
<dbReference type="EMBL" id="JBJQND010000008">
    <property type="protein sequence ID" value="KAL3868148.1"/>
    <property type="molecule type" value="Genomic_DNA"/>
</dbReference>
<protein>
    <recommendedName>
        <fullName evidence="8">DM domain-containing protein</fullName>
    </recommendedName>
</protein>
<feature type="region of interest" description="Disordered" evidence="7">
    <location>
        <begin position="1"/>
        <end position="33"/>
    </location>
</feature>
<dbReference type="GO" id="GO:0003677">
    <property type="term" value="F:DNA binding"/>
    <property type="evidence" value="ECO:0007669"/>
    <property type="project" value="UniProtKB-UniRule"/>
</dbReference>
<dbReference type="Pfam" id="PF03474">
    <property type="entry name" value="DMA"/>
    <property type="match status" value="1"/>
</dbReference>
<dbReference type="Proteomes" id="UP001634394">
    <property type="component" value="Unassembled WGS sequence"/>
</dbReference>
<feature type="compositionally biased region" description="Polar residues" evidence="7">
    <location>
        <begin position="18"/>
        <end position="29"/>
    </location>
</feature>
<keyword evidence="10" id="KW-1185">Reference proteome</keyword>
<keyword evidence="2 6" id="KW-0479">Metal-binding</keyword>
<dbReference type="Pfam" id="PF00751">
    <property type="entry name" value="DM"/>
    <property type="match status" value="1"/>
</dbReference>
<dbReference type="GO" id="GO:0046872">
    <property type="term" value="F:metal ion binding"/>
    <property type="evidence" value="ECO:0007669"/>
    <property type="project" value="UniProtKB-KW"/>
</dbReference>
<feature type="region of interest" description="Disordered" evidence="7">
    <location>
        <begin position="392"/>
        <end position="420"/>
    </location>
</feature>
<keyword evidence="3 6" id="KW-0862">Zinc</keyword>
<sequence length="453" mass="51519">MEESVPTVTSKADKTSERPFTQNRRQAGSSPRRILRTPKCARCRNHGVVSCLKGHKRYCRWRDCQCPNCLLVVERQRVMAAQVALRRHQASEMSGTLKAKVRNATTMLQQRKMIQRNVRQLQQRDIAREILTAYGSKVFSVPSADPLKSMLPLMNERMRKRRCFADKELEIVMLEREQHTEITSQQTFPSDIIGHPTRKEHAIQEFCNTRKDIDVLFKLFPAYNPNVLELVWQGCEGNLDKTIQQLTGRFRFNMQSTNPKMFSHLYLCQNDLLGGSSNIFMPDRYVEDKLDLSAFHKFPSTAKLGPIPTSCVGHKCFPSTSTPTNFHLGYGNLQHLHELETEGNKGWQRRLSTFKSCDIACASSMSHAVKDKISSTVNSESIKTELELSLKSNKSTRKGDNGILNLKHERNGTKSESNRETMVHRDYDGETNATKVKSPLKFSVAAIIGEALA</sequence>
<organism evidence="9 10">
    <name type="scientific">Sinanodonta woodiana</name>
    <name type="common">Chinese pond mussel</name>
    <name type="synonym">Anodonta woodiana</name>
    <dbReference type="NCBI Taxonomy" id="1069815"/>
    <lineage>
        <taxon>Eukaryota</taxon>
        <taxon>Metazoa</taxon>
        <taxon>Spiralia</taxon>
        <taxon>Lophotrochozoa</taxon>
        <taxon>Mollusca</taxon>
        <taxon>Bivalvia</taxon>
        <taxon>Autobranchia</taxon>
        <taxon>Heteroconchia</taxon>
        <taxon>Palaeoheterodonta</taxon>
        <taxon>Unionida</taxon>
        <taxon>Unionoidea</taxon>
        <taxon>Unionidae</taxon>
        <taxon>Unioninae</taxon>
        <taxon>Sinanodonta</taxon>
    </lineage>
</organism>
<dbReference type="InterPro" id="IPR036407">
    <property type="entry name" value="DM_DNA-bd_sf"/>
</dbReference>
<comment type="caution">
    <text evidence="9">The sequence shown here is derived from an EMBL/GenBank/DDBJ whole genome shotgun (WGS) entry which is preliminary data.</text>
</comment>
<feature type="compositionally biased region" description="Polar residues" evidence="7">
    <location>
        <begin position="1"/>
        <end position="10"/>
    </location>
</feature>
<name>A0ABD3W5J0_SINWO</name>
<dbReference type="FunFam" id="4.10.1040.10:FF:000001">
    <property type="entry name" value="doublesex- and mab-3-related transcription factor 1"/>
    <property type="match status" value="1"/>
</dbReference>
<dbReference type="AlphaFoldDB" id="A0ABD3W5J0"/>
<evidence type="ECO:0000259" key="8">
    <source>
        <dbReference type="PROSITE" id="PS50809"/>
    </source>
</evidence>